<evidence type="ECO:0000313" key="4">
    <source>
        <dbReference type="Proteomes" id="UP001189429"/>
    </source>
</evidence>
<feature type="compositionally biased region" description="Basic and acidic residues" evidence="1">
    <location>
        <begin position="15"/>
        <end position="27"/>
    </location>
</feature>
<evidence type="ECO:0000256" key="2">
    <source>
        <dbReference type="SAM" id="Phobius"/>
    </source>
</evidence>
<keyword evidence="2" id="KW-0472">Membrane</keyword>
<feature type="region of interest" description="Disordered" evidence="1">
    <location>
        <begin position="1"/>
        <end position="29"/>
    </location>
</feature>
<sequence>MAPRSETPSAGGRAEQMRERLAKKAAERTQGSPVIVSSLPDPRAVVVAGGKSMEWVLWALSALLLLVGLLYSPAPLVLCSVAHTAWFANFSRSDLAFQLRALHSVAAGLGMVPALRLPVYAALLANVAAYLALGFDLLERLLYCIPANRPENPEPLSFDFLQRLLTEPPPTKGKPFSVRAAKGGPGVGSDGFEYGTSRAERRKVR</sequence>
<dbReference type="Proteomes" id="UP001189429">
    <property type="component" value="Unassembled WGS sequence"/>
</dbReference>
<feature type="transmembrane region" description="Helical" evidence="2">
    <location>
        <begin position="55"/>
        <end position="88"/>
    </location>
</feature>
<dbReference type="EMBL" id="CAUYUJ010015377">
    <property type="protein sequence ID" value="CAK0853148.1"/>
    <property type="molecule type" value="Genomic_DNA"/>
</dbReference>
<keyword evidence="4" id="KW-1185">Reference proteome</keyword>
<keyword evidence="2" id="KW-1133">Transmembrane helix</keyword>
<name>A0ABN9U3D7_9DINO</name>
<gene>
    <name evidence="3" type="ORF">PCOR1329_LOCUS44730</name>
</gene>
<evidence type="ECO:0000313" key="3">
    <source>
        <dbReference type="EMBL" id="CAK0853148.1"/>
    </source>
</evidence>
<protein>
    <recommendedName>
        <fullName evidence="5">PRA1 family protein</fullName>
    </recommendedName>
</protein>
<organism evidence="3 4">
    <name type="scientific">Prorocentrum cordatum</name>
    <dbReference type="NCBI Taxonomy" id="2364126"/>
    <lineage>
        <taxon>Eukaryota</taxon>
        <taxon>Sar</taxon>
        <taxon>Alveolata</taxon>
        <taxon>Dinophyceae</taxon>
        <taxon>Prorocentrales</taxon>
        <taxon>Prorocentraceae</taxon>
        <taxon>Prorocentrum</taxon>
    </lineage>
</organism>
<accession>A0ABN9U3D7</accession>
<evidence type="ECO:0008006" key="5">
    <source>
        <dbReference type="Google" id="ProtNLM"/>
    </source>
</evidence>
<proteinExistence type="predicted"/>
<comment type="caution">
    <text evidence="3">The sequence shown here is derived from an EMBL/GenBank/DDBJ whole genome shotgun (WGS) entry which is preliminary data.</text>
</comment>
<evidence type="ECO:0000256" key="1">
    <source>
        <dbReference type="SAM" id="MobiDB-lite"/>
    </source>
</evidence>
<feature type="transmembrane region" description="Helical" evidence="2">
    <location>
        <begin position="119"/>
        <end position="138"/>
    </location>
</feature>
<feature type="region of interest" description="Disordered" evidence="1">
    <location>
        <begin position="169"/>
        <end position="205"/>
    </location>
</feature>
<keyword evidence="2" id="KW-0812">Transmembrane</keyword>
<reference evidence="3" key="1">
    <citation type="submission" date="2023-10" db="EMBL/GenBank/DDBJ databases">
        <authorList>
            <person name="Chen Y."/>
            <person name="Shah S."/>
            <person name="Dougan E. K."/>
            <person name="Thang M."/>
            <person name="Chan C."/>
        </authorList>
    </citation>
    <scope>NUCLEOTIDE SEQUENCE [LARGE SCALE GENOMIC DNA]</scope>
</reference>